<dbReference type="OrthoDB" id="1731983at2759"/>
<accession>A0A8K0WNW6</accession>
<dbReference type="InterPro" id="IPR036291">
    <property type="entry name" value="NAD(P)-bd_dom_sf"/>
</dbReference>
<evidence type="ECO:0000313" key="2">
    <source>
        <dbReference type="EMBL" id="KAH7311230.1"/>
    </source>
</evidence>
<dbReference type="PANTHER" id="PTHR32487:SF0">
    <property type="entry name" value="3-OXO-DELTA(4,5)-STEROID 5-BETA-REDUCTASE"/>
    <property type="match status" value="1"/>
</dbReference>
<dbReference type="InterPro" id="IPR055222">
    <property type="entry name" value="PRISE-like_Rossmann-fold"/>
</dbReference>
<sequence>MAPSHLVEGSYLRQLPLASHKRAAYSITMTTVWYKHVHADFCSKPCILGQELIAQLGKSSKWTIYALSHSKKPELPSNAQHISLDLLGSPSDMASSLQGIKTAEYVFFSAYLQKPSEQESWDINGDMLQNFLDALHTAGIASTVKRIVLVTGAKQYGVHLGPVKNPMQESDPWLRENQFPPNFYYRQQDILKKFCDERNKEGNKISWTVTYPNDVIGHAHGNFMNLAGALGIYVTISKELNQELTFPGSERFYTGFDSFTSASLHADFCEWAVFQDKAANQAFNVINGDVESWQNLWPKVAKHFGMKVNQNQFKQNNGSLSSSVELNPTAPLSIYAKEAGFEPPPGRLESNIDLTKWSQQDNVKKAWNKIVKRDGVREDGLEKATWSFLSFVLGRNYDLVMSMSKARELGWTGYEDTWVGLEKALNRLEEDKIIPKQK</sequence>
<reference evidence="2" key="1">
    <citation type="journal article" date="2021" name="Nat. Commun.">
        <title>Genetic determinants of endophytism in the Arabidopsis root mycobiome.</title>
        <authorList>
            <person name="Mesny F."/>
            <person name="Miyauchi S."/>
            <person name="Thiergart T."/>
            <person name="Pickel B."/>
            <person name="Atanasova L."/>
            <person name="Karlsson M."/>
            <person name="Huettel B."/>
            <person name="Barry K.W."/>
            <person name="Haridas S."/>
            <person name="Chen C."/>
            <person name="Bauer D."/>
            <person name="Andreopoulos W."/>
            <person name="Pangilinan J."/>
            <person name="LaButti K."/>
            <person name="Riley R."/>
            <person name="Lipzen A."/>
            <person name="Clum A."/>
            <person name="Drula E."/>
            <person name="Henrissat B."/>
            <person name="Kohler A."/>
            <person name="Grigoriev I.V."/>
            <person name="Martin F.M."/>
            <person name="Hacquard S."/>
        </authorList>
    </citation>
    <scope>NUCLEOTIDE SEQUENCE</scope>
    <source>
        <strain evidence="2">MPI-CAGE-CH-0235</strain>
    </source>
</reference>
<dbReference type="PANTHER" id="PTHR32487">
    <property type="entry name" value="3-OXO-DELTA(4,5)-STEROID 5-BETA-REDUCTASE"/>
    <property type="match status" value="1"/>
</dbReference>
<comment type="caution">
    <text evidence="2">The sequence shown here is derived from an EMBL/GenBank/DDBJ whole genome shotgun (WGS) entry which is preliminary data.</text>
</comment>
<dbReference type="Proteomes" id="UP000813444">
    <property type="component" value="Unassembled WGS sequence"/>
</dbReference>
<proteinExistence type="predicted"/>
<organism evidence="2 3">
    <name type="scientific">Stachybotrys elegans</name>
    <dbReference type="NCBI Taxonomy" id="80388"/>
    <lineage>
        <taxon>Eukaryota</taxon>
        <taxon>Fungi</taxon>
        <taxon>Dikarya</taxon>
        <taxon>Ascomycota</taxon>
        <taxon>Pezizomycotina</taxon>
        <taxon>Sordariomycetes</taxon>
        <taxon>Hypocreomycetidae</taxon>
        <taxon>Hypocreales</taxon>
        <taxon>Stachybotryaceae</taxon>
        <taxon>Stachybotrys</taxon>
    </lineage>
</organism>
<dbReference type="CDD" id="cd08948">
    <property type="entry name" value="5beta-POR_like_SDR_a"/>
    <property type="match status" value="1"/>
</dbReference>
<name>A0A8K0WNW6_9HYPO</name>
<protein>
    <recommendedName>
        <fullName evidence="1">PRISE-like Rossmann-fold domain-containing protein</fullName>
    </recommendedName>
</protein>
<dbReference type="Gene3D" id="3.40.50.720">
    <property type="entry name" value="NAD(P)-binding Rossmann-like Domain"/>
    <property type="match status" value="1"/>
</dbReference>
<evidence type="ECO:0000259" key="1">
    <source>
        <dbReference type="Pfam" id="PF22917"/>
    </source>
</evidence>
<dbReference type="AlphaFoldDB" id="A0A8K0WNW6"/>
<gene>
    <name evidence="2" type="ORF">B0I35DRAFT_411469</name>
</gene>
<feature type="domain" description="PRISE-like Rossmann-fold" evidence="1">
    <location>
        <begin position="92"/>
        <end position="310"/>
    </location>
</feature>
<dbReference type="Pfam" id="PF22917">
    <property type="entry name" value="PRISE"/>
    <property type="match status" value="1"/>
</dbReference>
<dbReference type="EMBL" id="JAGPNK010000011">
    <property type="protein sequence ID" value="KAH7311230.1"/>
    <property type="molecule type" value="Genomic_DNA"/>
</dbReference>
<keyword evidence="3" id="KW-1185">Reference proteome</keyword>
<evidence type="ECO:0000313" key="3">
    <source>
        <dbReference type="Proteomes" id="UP000813444"/>
    </source>
</evidence>
<dbReference type="SUPFAM" id="SSF51735">
    <property type="entry name" value="NAD(P)-binding Rossmann-fold domains"/>
    <property type="match status" value="1"/>
</dbReference>